<evidence type="ECO:0000313" key="1">
    <source>
        <dbReference type="EMBL" id="KAK0166634.1"/>
    </source>
</evidence>
<sequence length="155" mass="18041">MCLENAGEQEDKKGQSTNFHTFKHICQDILTVIFSETEDIEIKNYSFSCFGAQQRLITRIKTQDLKYNEDFLDDDDDDGNDNNSSNFDSECSSCMKYFLVNLETKSKTFINSENSPNPQYCHNYEYVKNFLCGKLLLHLKHMSRLQSEAKNTLMN</sequence>
<protein>
    <submittedName>
        <fullName evidence="1">Uncharacterized protein</fullName>
    </submittedName>
</protein>
<comment type="caution">
    <text evidence="1">The sequence shown here is derived from an EMBL/GenBank/DDBJ whole genome shotgun (WGS) entry which is preliminary data.</text>
</comment>
<dbReference type="AlphaFoldDB" id="A0AA39FBR3"/>
<proteinExistence type="predicted"/>
<reference evidence="1" key="2">
    <citation type="submission" date="2023-03" db="EMBL/GenBank/DDBJ databases">
        <authorList>
            <person name="Inwood S.N."/>
            <person name="Skelly J.G."/>
            <person name="Guhlin J."/>
            <person name="Harrop T.W.R."/>
            <person name="Goldson S.G."/>
            <person name="Dearden P.K."/>
        </authorList>
    </citation>
    <scope>NUCLEOTIDE SEQUENCE</scope>
    <source>
        <strain evidence="1">Lincoln</strain>
        <tissue evidence="1">Whole body</tissue>
    </source>
</reference>
<gene>
    <name evidence="1" type="ORF">PV327_004126</name>
</gene>
<organism evidence="1 2">
    <name type="scientific">Microctonus hyperodae</name>
    <name type="common">Parasitoid wasp</name>
    <dbReference type="NCBI Taxonomy" id="165561"/>
    <lineage>
        <taxon>Eukaryota</taxon>
        <taxon>Metazoa</taxon>
        <taxon>Ecdysozoa</taxon>
        <taxon>Arthropoda</taxon>
        <taxon>Hexapoda</taxon>
        <taxon>Insecta</taxon>
        <taxon>Pterygota</taxon>
        <taxon>Neoptera</taxon>
        <taxon>Endopterygota</taxon>
        <taxon>Hymenoptera</taxon>
        <taxon>Apocrita</taxon>
        <taxon>Ichneumonoidea</taxon>
        <taxon>Braconidae</taxon>
        <taxon>Euphorinae</taxon>
        <taxon>Microctonus</taxon>
    </lineage>
</organism>
<name>A0AA39FBR3_MICHY</name>
<accession>A0AA39FBR3</accession>
<dbReference type="EMBL" id="JAQQBR010001832">
    <property type="protein sequence ID" value="KAK0166634.1"/>
    <property type="molecule type" value="Genomic_DNA"/>
</dbReference>
<keyword evidence="2" id="KW-1185">Reference proteome</keyword>
<reference evidence="1" key="1">
    <citation type="journal article" date="2023" name="bioRxiv">
        <title>Scaffold-level genome assemblies of two parasitoid biocontrol wasps reveal the parthenogenesis mechanism and an associated novel virus.</title>
        <authorList>
            <person name="Inwood S."/>
            <person name="Skelly J."/>
            <person name="Guhlin J."/>
            <person name="Harrop T."/>
            <person name="Goldson S."/>
            <person name="Dearden P."/>
        </authorList>
    </citation>
    <scope>NUCLEOTIDE SEQUENCE</scope>
    <source>
        <strain evidence="1">Lincoln</strain>
        <tissue evidence="1">Whole body</tissue>
    </source>
</reference>
<evidence type="ECO:0000313" key="2">
    <source>
        <dbReference type="Proteomes" id="UP001168972"/>
    </source>
</evidence>
<dbReference type="Proteomes" id="UP001168972">
    <property type="component" value="Unassembled WGS sequence"/>
</dbReference>